<protein>
    <submittedName>
        <fullName evidence="1">Uncharacterized protein</fullName>
    </submittedName>
</protein>
<proteinExistence type="predicted"/>
<name>A0A1I5N5F2_9GAMM</name>
<evidence type="ECO:0000313" key="1">
    <source>
        <dbReference type="EMBL" id="SFP16973.1"/>
    </source>
</evidence>
<dbReference type="OrthoDB" id="7017411at2"/>
<evidence type="ECO:0000313" key="2">
    <source>
        <dbReference type="Proteomes" id="UP000182400"/>
    </source>
</evidence>
<gene>
    <name evidence="1" type="ORF">SAMN05216601_10699</name>
</gene>
<organism evidence="1 2">
    <name type="scientific">Ectopseudomonas composti</name>
    <dbReference type="NCBI Taxonomy" id="658457"/>
    <lineage>
        <taxon>Bacteria</taxon>
        <taxon>Pseudomonadati</taxon>
        <taxon>Pseudomonadota</taxon>
        <taxon>Gammaproteobacteria</taxon>
        <taxon>Pseudomonadales</taxon>
        <taxon>Pseudomonadaceae</taxon>
        <taxon>Ectopseudomonas</taxon>
    </lineage>
</organism>
<accession>A0A1I5N5F2</accession>
<reference evidence="1 2" key="1">
    <citation type="submission" date="2016-10" db="EMBL/GenBank/DDBJ databases">
        <authorList>
            <person name="de Groot N.N."/>
        </authorList>
    </citation>
    <scope>NUCLEOTIDE SEQUENCE [LARGE SCALE GENOMIC DNA]</scope>
    <source>
        <strain evidence="1 2">CCUG 59231</strain>
    </source>
</reference>
<dbReference type="EMBL" id="FOWP01000006">
    <property type="protein sequence ID" value="SFP16973.1"/>
    <property type="molecule type" value="Genomic_DNA"/>
</dbReference>
<dbReference type="STRING" id="658457.SAMN05216601_10699"/>
<dbReference type="RefSeq" id="WP_074939121.1">
    <property type="nucleotide sequence ID" value="NZ_FOWP01000006.1"/>
</dbReference>
<sequence length="195" mass="21513">MEHARRYALLLCLVVMASMVFSDAVARRSDSSVPVEAGAQLVRLDAAAGSFALVLAANADLYNLPRDIRRVVVRVEGDSNSSEALLDEYDDTLILVPQFSVADGRRLPADLPAWHSEQAWVEGEVSSEGHVGISAFTVLDALVSYLGRSSHFPQLQEVVFVGRGTTTDLVDRHRLRPQVVTSFRIRYVKARLARH</sequence>
<dbReference type="Proteomes" id="UP000182400">
    <property type="component" value="Unassembled WGS sequence"/>
</dbReference>
<dbReference type="AlphaFoldDB" id="A0A1I5N5F2"/>